<evidence type="ECO:0000313" key="8">
    <source>
        <dbReference type="EMBL" id="QBY31872.1"/>
    </source>
</evidence>
<dbReference type="PANTHER" id="PTHR38098">
    <property type="entry name" value="LPS-ASSEMBLY LIPOPROTEIN LPTE"/>
    <property type="match status" value="1"/>
</dbReference>
<dbReference type="HAMAP" id="MF_01186">
    <property type="entry name" value="LPS_assembly_LptE"/>
    <property type="match status" value="1"/>
</dbReference>
<keyword evidence="1 6" id="KW-0732">Signal</keyword>
<dbReference type="EMBL" id="CP038008">
    <property type="protein sequence ID" value="QBY31872.1"/>
    <property type="molecule type" value="Genomic_DNA"/>
</dbReference>
<evidence type="ECO:0000256" key="2">
    <source>
        <dbReference type="ARBA" id="ARBA00023136"/>
    </source>
</evidence>
<keyword evidence="4 6" id="KW-0998">Cell outer membrane</keyword>
<dbReference type="PANTHER" id="PTHR38098:SF1">
    <property type="entry name" value="LPS-ASSEMBLY LIPOPROTEIN LPTE"/>
    <property type="match status" value="1"/>
</dbReference>
<accession>A0A482PUV1</accession>
<feature type="region of interest" description="Disordered" evidence="7">
    <location>
        <begin position="178"/>
        <end position="199"/>
    </location>
</feature>
<proteinExistence type="inferred from homology"/>
<dbReference type="FunFam" id="3.30.160.150:FF:000001">
    <property type="entry name" value="LPS-assembly lipoprotein LptE"/>
    <property type="match status" value="1"/>
</dbReference>
<protein>
    <recommendedName>
        <fullName evidence="6">LPS-assembly lipoprotein LptE</fullName>
    </recommendedName>
</protein>
<organism evidence="8">
    <name type="scientific">Citrobacter rodentium</name>
    <dbReference type="NCBI Taxonomy" id="67825"/>
    <lineage>
        <taxon>Bacteria</taxon>
        <taxon>Pseudomonadati</taxon>
        <taxon>Pseudomonadota</taxon>
        <taxon>Gammaproteobacteria</taxon>
        <taxon>Enterobacterales</taxon>
        <taxon>Enterobacteriaceae</taxon>
        <taxon>Citrobacter</taxon>
    </lineage>
</organism>
<comment type="subunit">
    <text evidence="6">Component of the lipopolysaccharide transport and assembly complex. Interacts with LptD.</text>
</comment>
<dbReference type="NCBIfam" id="NF008062">
    <property type="entry name" value="PRK10796.1"/>
    <property type="match status" value="1"/>
</dbReference>
<dbReference type="Gene3D" id="3.30.160.150">
    <property type="entry name" value="Lipoprotein like domain"/>
    <property type="match status" value="1"/>
</dbReference>
<evidence type="ECO:0000256" key="6">
    <source>
        <dbReference type="HAMAP-Rule" id="MF_01186"/>
    </source>
</evidence>
<feature type="compositionally biased region" description="Low complexity" evidence="7">
    <location>
        <begin position="182"/>
        <end position="199"/>
    </location>
</feature>
<dbReference type="Pfam" id="PF04390">
    <property type="entry name" value="LptE"/>
    <property type="match status" value="1"/>
</dbReference>
<dbReference type="AlphaFoldDB" id="A0A482PUV1"/>
<comment type="similarity">
    <text evidence="6">Belongs to the LptE lipoprotein family.</text>
</comment>
<dbReference type="InterPro" id="IPR007485">
    <property type="entry name" value="LPS_assembly_LptE"/>
</dbReference>
<gene>
    <name evidence="6 8" type="primary">lptE</name>
    <name evidence="8" type="ORF">E2R62_25595</name>
</gene>
<sequence length="199" mass="21809">MRYLATVLLSLAVLTTAGCGWHLRSTTQVPDTMKTMILDTSDPNGPLSRAVRNQLRLNDIQLLDKTTLRKDVPSLRLGRVSVSKDTASVFQNGQTAEYQMIMSVSATVLIPGHDIYPINVKVFRSFFDNPQMALAKDNEQDMIIKEMYDRAAEQLIRKLPSVHAADLRSSQQDVSVADEADAAAAPASSSSRVSTTLGN</sequence>
<reference evidence="8" key="1">
    <citation type="submission" date="2019-03" db="EMBL/GenBank/DDBJ databases">
        <title>Complete genome sequence of enteropathogenic Citrobacter rodentium strain DBS100.</title>
        <authorList>
            <person name="Popov G."/>
            <person name="Fiebig A."/>
            <person name="Shideler S."/>
            <person name="Coombes B."/>
            <person name="Savchenko A."/>
        </authorList>
    </citation>
    <scope>NUCLEOTIDE SEQUENCE</scope>
    <source>
        <strain evidence="8">DBS100</strain>
    </source>
</reference>
<dbReference type="RefSeq" id="WP_012904993.1">
    <property type="nucleotide sequence ID" value="NZ_CAJTBI010000045.1"/>
</dbReference>
<comment type="function">
    <text evidence="6">Together with LptD, is involved in the assembly of lipopolysaccharide (LPS) at the surface of the outer membrane. Required for the proper assembly of LptD. Binds LPS and may serve as the LPS recognition site at the outer membrane.</text>
</comment>
<dbReference type="GO" id="GO:0043165">
    <property type="term" value="P:Gram-negative-bacterium-type cell outer membrane assembly"/>
    <property type="evidence" value="ECO:0007669"/>
    <property type="project" value="UniProtKB-UniRule"/>
</dbReference>
<comment type="subcellular location">
    <subcellularLocation>
        <location evidence="6">Cell outer membrane</location>
        <topology evidence="6">Lipid-anchor</topology>
    </subcellularLocation>
</comment>
<evidence type="ECO:0000256" key="4">
    <source>
        <dbReference type="ARBA" id="ARBA00023237"/>
    </source>
</evidence>
<dbReference type="OMA" id="ACGFHFQ"/>
<dbReference type="GO" id="GO:0015920">
    <property type="term" value="P:lipopolysaccharide transport"/>
    <property type="evidence" value="ECO:0007669"/>
    <property type="project" value="TreeGrafter"/>
</dbReference>
<name>A0A482PUV1_CITRO</name>
<evidence type="ECO:0000256" key="7">
    <source>
        <dbReference type="SAM" id="MobiDB-lite"/>
    </source>
</evidence>
<dbReference type="GO" id="GO:0001530">
    <property type="term" value="F:lipopolysaccharide binding"/>
    <property type="evidence" value="ECO:0007669"/>
    <property type="project" value="TreeGrafter"/>
</dbReference>
<keyword evidence="2 6" id="KW-0472">Membrane</keyword>
<keyword evidence="5 6" id="KW-0449">Lipoprotein</keyword>
<evidence type="ECO:0000256" key="3">
    <source>
        <dbReference type="ARBA" id="ARBA00023139"/>
    </source>
</evidence>
<dbReference type="GO" id="GO:0009279">
    <property type="term" value="C:cell outer membrane"/>
    <property type="evidence" value="ECO:0007669"/>
    <property type="project" value="UniProtKB-SubCell"/>
</dbReference>
<evidence type="ECO:0000256" key="1">
    <source>
        <dbReference type="ARBA" id="ARBA00022729"/>
    </source>
</evidence>
<evidence type="ECO:0000256" key="5">
    <source>
        <dbReference type="ARBA" id="ARBA00023288"/>
    </source>
</evidence>
<dbReference type="GO" id="GO:1990351">
    <property type="term" value="C:transporter complex"/>
    <property type="evidence" value="ECO:0007669"/>
    <property type="project" value="TreeGrafter"/>
</dbReference>
<keyword evidence="3 6" id="KW-0564">Palmitate</keyword>
<dbReference type="PROSITE" id="PS51257">
    <property type="entry name" value="PROKAR_LIPOPROTEIN"/>
    <property type="match status" value="1"/>
</dbReference>